<dbReference type="Pfam" id="PF01096">
    <property type="entry name" value="Zn_ribbon_TFIIS"/>
    <property type="match status" value="1"/>
</dbReference>
<comment type="subcellular location">
    <subcellularLocation>
        <location evidence="1 8">Nucleus</location>
    </subcellularLocation>
</comment>
<evidence type="ECO:0000256" key="7">
    <source>
        <dbReference type="ARBA" id="ARBA00023242"/>
    </source>
</evidence>
<dbReference type="GO" id="GO:0003676">
    <property type="term" value="F:nucleic acid binding"/>
    <property type="evidence" value="ECO:0007669"/>
    <property type="project" value="InterPro"/>
</dbReference>
<dbReference type="PROSITE" id="PS51133">
    <property type="entry name" value="ZF_TFIIS_2"/>
    <property type="match status" value="1"/>
</dbReference>
<feature type="binding site" evidence="9">
    <location>
        <position position="25"/>
    </location>
    <ligand>
        <name>Zn(2+)</name>
        <dbReference type="ChEBI" id="CHEBI:29105"/>
        <label>1</label>
    </ligand>
</feature>
<evidence type="ECO:0000313" key="13">
    <source>
        <dbReference type="EMBL" id="CBJ27336.1"/>
    </source>
</evidence>
<evidence type="ECO:0000256" key="6">
    <source>
        <dbReference type="ARBA" id="ARBA00023163"/>
    </source>
</evidence>
<evidence type="ECO:0000313" key="14">
    <source>
        <dbReference type="Proteomes" id="UP000002630"/>
    </source>
</evidence>
<name>D7G5N9_ECTSI</name>
<evidence type="ECO:0000256" key="1">
    <source>
        <dbReference type="ARBA" id="ARBA00004123"/>
    </source>
</evidence>
<evidence type="ECO:0000256" key="10">
    <source>
        <dbReference type="PIRSR" id="PIRSR005586-2"/>
    </source>
</evidence>
<dbReference type="SUPFAM" id="SSF57783">
    <property type="entry name" value="Zinc beta-ribbon"/>
    <property type="match status" value="1"/>
</dbReference>
<dbReference type="PIRSF" id="PIRSF005586">
    <property type="entry name" value="RNApol_RpoM"/>
    <property type="match status" value="1"/>
</dbReference>
<feature type="binding site" evidence="9">
    <location>
        <position position="28"/>
    </location>
    <ligand>
        <name>Zn(2+)</name>
        <dbReference type="ChEBI" id="CHEBI:29105"/>
        <label>1</label>
    </ligand>
</feature>
<sequence length="108" mass="12386">MLFCPTDGSLLMVESGPQGWTRFCCQTCPYIHPMEPSDKITRKIALKKKAVDDIMGGDDAWANVDKTQTTCPFCNNKEAFFLMVQLRSADEPMTCFYKCTNCKQRWKE</sequence>
<evidence type="ECO:0000256" key="2">
    <source>
        <dbReference type="ARBA" id="ARBA00022478"/>
    </source>
</evidence>
<dbReference type="InterPro" id="IPR012164">
    <property type="entry name" value="Rpa12/Rpb9/Rpc10/TFS"/>
</dbReference>
<dbReference type="GO" id="GO:0005666">
    <property type="term" value="C:RNA polymerase III complex"/>
    <property type="evidence" value="ECO:0007669"/>
    <property type="project" value="TreeGrafter"/>
</dbReference>
<dbReference type="GO" id="GO:0008270">
    <property type="term" value="F:zinc ion binding"/>
    <property type="evidence" value="ECO:0007669"/>
    <property type="project" value="UniProtKB-KW"/>
</dbReference>
<dbReference type="Pfam" id="PF02150">
    <property type="entry name" value="Zn_ribbon_RPB9"/>
    <property type="match status" value="1"/>
</dbReference>
<dbReference type="Proteomes" id="UP000002630">
    <property type="component" value="Linkage Group LG26"/>
</dbReference>
<dbReference type="GO" id="GO:0006386">
    <property type="term" value="P:termination of RNA polymerase III transcription"/>
    <property type="evidence" value="ECO:0007669"/>
    <property type="project" value="TreeGrafter"/>
</dbReference>
<keyword evidence="3 9" id="KW-0479">Metal-binding</keyword>
<organism evidence="13 14">
    <name type="scientific">Ectocarpus siliculosus</name>
    <name type="common">Brown alga</name>
    <name type="synonym">Conferva siliculosa</name>
    <dbReference type="NCBI Taxonomy" id="2880"/>
    <lineage>
        <taxon>Eukaryota</taxon>
        <taxon>Sar</taxon>
        <taxon>Stramenopiles</taxon>
        <taxon>Ochrophyta</taxon>
        <taxon>PX clade</taxon>
        <taxon>Phaeophyceae</taxon>
        <taxon>Ectocarpales</taxon>
        <taxon>Ectocarpaceae</taxon>
        <taxon>Ectocarpus</taxon>
    </lineage>
</organism>
<evidence type="ECO:0000256" key="3">
    <source>
        <dbReference type="ARBA" id="ARBA00022723"/>
    </source>
</evidence>
<evidence type="ECO:0000256" key="8">
    <source>
        <dbReference type="PIRNR" id="PIRNR005586"/>
    </source>
</evidence>
<dbReference type="OMA" id="MEFCDEC"/>
<evidence type="ECO:0000259" key="12">
    <source>
        <dbReference type="PROSITE" id="PS51133"/>
    </source>
</evidence>
<dbReference type="PROSITE" id="PS00466">
    <property type="entry name" value="ZF_TFIIS_1"/>
    <property type="match status" value="1"/>
</dbReference>
<dbReference type="PANTHER" id="PTHR11239">
    <property type="entry name" value="DNA-DIRECTED RNA POLYMERASE"/>
    <property type="match status" value="1"/>
</dbReference>
<keyword evidence="7 8" id="KW-0539">Nucleus</keyword>
<dbReference type="SMART" id="SM00440">
    <property type="entry name" value="ZnF_C2C2"/>
    <property type="match status" value="1"/>
</dbReference>
<dbReference type="eggNOG" id="KOG2906">
    <property type="taxonomic scope" value="Eukaryota"/>
</dbReference>
<dbReference type="InterPro" id="IPR001529">
    <property type="entry name" value="Zn_ribbon_RPB9"/>
</dbReference>
<feature type="domain" description="TFIIS-type" evidence="12">
    <location>
        <begin position="67"/>
        <end position="107"/>
    </location>
</feature>
<evidence type="ECO:0000256" key="5">
    <source>
        <dbReference type="ARBA" id="ARBA00022833"/>
    </source>
</evidence>
<keyword evidence="2 8" id="KW-0240">DNA-directed RNA polymerase</keyword>
<dbReference type="STRING" id="2880.D7G5N9"/>
<keyword evidence="4 10" id="KW-0863">Zinc-finger</keyword>
<comment type="function">
    <text evidence="8">DNA-dependent RNA polymerase catalyzes the transcription of DNA into RNA using the four ribonucleoside triphosphates as substrates.</text>
</comment>
<dbReference type="PANTHER" id="PTHR11239:SF12">
    <property type="entry name" value="DNA-DIRECTED RNA POLYMERASE III SUBUNIT RPC10"/>
    <property type="match status" value="1"/>
</dbReference>
<dbReference type="EMBL" id="FN649751">
    <property type="protein sequence ID" value="CBJ27336.1"/>
    <property type="molecule type" value="Genomic_DNA"/>
</dbReference>
<feature type="binding site" evidence="9">
    <location>
        <position position="4"/>
    </location>
    <ligand>
        <name>Zn(2+)</name>
        <dbReference type="ChEBI" id="CHEBI:29105"/>
        <label>1</label>
    </ligand>
</feature>
<dbReference type="InterPro" id="IPR001222">
    <property type="entry name" value="Znf_TFIIS"/>
</dbReference>
<dbReference type="OrthoDB" id="282152at2759"/>
<evidence type="ECO:0000256" key="4">
    <source>
        <dbReference type="ARBA" id="ARBA00022771"/>
    </source>
</evidence>
<keyword evidence="5 9" id="KW-0862">Zinc</keyword>
<proteinExistence type="inferred from homology"/>
<dbReference type="FunFam" id="2.20.25.10:FF:000005">
    <property type="entry name" value="DNA-directed RNA polymerase subunit"/>
    <property type="match status" value="1"/>
</dbReference>
<evidence type="ECO:0000256" key="11">
    <source>
        <dbReference type="RuleBase" id="RU003474"/>
    </source>
</evidence>
<dbReference type="SMART" id="SM00661">
    <property type="entry name" value="RPOL9"/>
    <property type="match status" value="1"/>
</dbReference>
<protein>
    <recommendedName>
        <fullName evidence="8">DNA-directed RNA polymerase subunit</fullName>
    </recommendedName>
</protein>
<evidence type="ECO:0000256" key="9">
    <source>
        <dbReference type="PIRSR" id="PIRSR005586-1"/>
    </source>
</evidence>
<gene>
    <name evidence="13" type="ORF">Esi_0067_0008</name>
</gene>
<reference evidence="13 14" key="1">
    <citation type="journal article" date="2010" name="Nature">
        <title>The Ectocarpus genome and the independent evolution of multicellularity in brown algae.</title>
        <authorList>
            <person name="Cock J.M."/>
            <person name="Sterck L."/>
            <person name="Rouze P."/>
            <person name="Scornet D."/>
            <person name="Allen A.E."/>
            <person name="Amoutzias G."/>
            <person name="Anthouard V."/>
            <person name="Artiguenave F."/>
            <person name="Aury J.M."/>
            <person name="Badger J.H."/>
            <person name="Beszteri B."/>
            <person name="Billiau K."/>
            <person name="Bonnet E."/>
            <person name="Bothwell J.H."/>
            <person name="Bowler C."/>
            <person name="Boyen C."/>
            <person name="Brownlee C."/>
            <person name="Carrano C.J."/>
            <person name="Charrier B."/>
            <person name="Cho G.Y."/>
            <person name="Coelho S.M."/>
            <person name="Collen J."/>
            <person name="Corre E."/>
            <person name="Da Silva C."/>
            <person name="Delage L."/>
            <person name="Delaroque N."/>
            <person name="Dittami S.M."/>
            <person name="Doulbeau S."/>
            <person name="Elias M."/>
            <person name="Farnham G."/>
            <person name="Gachon C.M."/>
            <person name="Gschloessl B."/>
            <person name="Heesch S."/>
            <person name="Jabbari K."/>
            <person name="Jubin C."/>
            <person name="Kawai H."/>
            <person name="Kimura K."/>
            <person name="Kloareg B."/>
            <person name="Kupper F.C."/>
            <person name="Lang D."/>
            <person name="Le Bail A."/>
            <person name="Leblanc C."/>
            <person name="Lerouge P."/>
            <person name="Lohr M."/>
            <person name="Lopez P.J."/>
            <person name="Martens C."/>
            <person name="Maumus F."/>
            <person name="Michel G."/>
            <person name="Miranda-Saavedra D."/>
            <person name="Morales J."/>
            <person name="Moreau H."/>
            <person name="Motomura T."/>
            <person name="Nagasato C."/>
            <person name="Napoli C.A."/>
            <person name="Nelson D.R."/>
            <person name="Nyvall-Collen P."/>
            <person name="Peters A.F."/>
            <person name="Pommier C."/>
            <person name="Potin P."/>
            <person name="Poulain J."/>
            <person name="Quesneville H."/>
            <person name="Read B."/>
            <person name="Rensing S.A."/>
            <person name="Ritter A."/>
            <person name="Rousvoal S."/>
            <person name="Samanta M."/>
            <person name="Samson G."/>
            <person name="Schroeder D.C."/>
            <person name="Segurens B."/>
            <person name="Strittmatter M."/>
            <person name="Tonon T."/>
            <person name="Tregear J.W."/>
            <person name="Valentin K."/>
            <person name="von Dassow P."/>
            <person name="Yamagishi T."/>
            <person name="Van de Peer Y."/>
            <person name="Wincker P."/>
        </authorList>
    </citation>
    <scope>NUCLEOTIDE SEQUENCE [LARGE SCALE GENOMIC DNA]</scope>
    <source>
        <strain evidence="14">Ec32 / CCAP1310/4</strain>
    </source>
</reference>
<keyword evidence="6 8" id="KW-0804">Transcription</keyword>
<feature type="binding site" evidence="9">
    <location>
        <position position="99"/>
    </location>
    <ligand>
        <name>Zn(2+)</name>
        <dbReference type="ChEBI" id="CHEBI:29105"/>
        <label>2</label>
    </ligand>
</feature>
<dbReference type="InParanoid" id="D7G5N9"/>
<dbReference type="CDD" id="cd10509">
    <property type="entry name" value="Zn-ribbon_RPC11"/>
    <property type="match status" value="1"/>
</dbReference>
<keyword evidence="14" id="KW-1185">Reference proteome</keyword>
<feature type="zinc finger region" description="C4-type" evidence="10">
    <location>
        <begin position="4"/>
        <end position="28"/>
    </location>
</feature>
<dbReference type="EMBL" id="FN648894">
    <property type="protein sequence ID" value="CBJ27336.1"/>
    <property type="molecule type" value="Genomic_DNA"/>
</dbReference>
<feature type="binding site" evidence="9">
    <location>
        <position position="102"/>
    </location>
    <ligand>
        <name>Zn(2+)</name>
        <dbReference type="ChEBI" id="CHEBI:29105"/>
        <label>2</label>
    </ligand>
</feature>
<feature type="binding site" evidence="9">
    <location>
        <position position="71"/>
    </location>
    <ligand>
        <name>Zn(2+)</name>
        <dbReference type="ChEBI" id="CHEBI:29105"/>
        <label>2</label>
    </ligand>
</feature>
<dbReference type="InterPro" id="IPR034014">
    <property type="entry name" value="Zn_ribbon_RPC11_C"/>
</dbReference>
<comment type="similarity">
    <text evidence="8 11">Belongs to the archaeal rpoM/eukaryotic RPA12/RPB9/RPC11 RNA polymerase family.</text>
</comment>
<feature type="binding site" evidence="9">
    <location>
        <position position="74"/>
    </location>
    <ligand>
        <name>Zn(2+)</name>
        <dbReference type="ChEBI" id="CHEBI:29105"/>
        <label>2</label>
    </ligand>
</feature>
<dbReference type="AlphaFoldDB" id="D7G5N9"/>
<accession>D7G5N9</accession>
<dbReference type="Gene3D" id="2.20.25.10">
    <property type="match status" value="1"/>
</dbReference>
<dbReference type="FunCoup" id="D7G5N9">
    <property type="interactions" value="279"/>
</dbReference>
<dbReference type="GO" id="GO:0003899">
    <property type="term" value="F:DNA-directed RNA polymerase activity"/>
    <property type="evidence" value="ECO:0007669"/>
    <property type="project" value="InterPro"/>
</dbReference>